<dbReference type="GO" id="GO:0016298">
    <property type="term" value="F:lipase activity"/>
    <property type="evidence" value="ECO:0007669"/>
    <property type="project" value="InterPro"/>
</dbReference>
<dbReference type="PANTHER" id="PTHR11610">
    <property type="entry name" value="LIPASE"/>
    <property type="match status" value="1"/>
</dbReference>
<keyword evidence="5" id="KW-0732">Signal</keyword>
<dbReference type="InterPro" id="IPR029058">
    <property type="entry name" value="AB_hydrolase_fold"/>
</dbReference>
<dbReference type="SUPFAM" id="SSF53474">
    <property type="entry name" value="alpha/beta-Hydrolases"/>
    <property type="match status" value="2"/>
</dbReference>
<dbReference type="AlphaFoldDB" id="A0A212EWK3"/>
<feature type="signal peptide" evidence="5">
    <location>
        <begin position="1"/>
        <end position="16"/>
    </location>
</feature>
<protein>
    <recommendedName>
        <fullName evidence="6">Lipase domain-containing protein</fullName>
    </recommendedName>
</protein>
<feature type="domain" description="Lipase" evidence="6">
    <location>
        <begin position="33"/>
        <end position="281"/>
    </location>
</feature>
<gene>
    <name evidence="7" type="ORF">KGM_208461</name>
</gene>
<dbReference type="PANTHER" id="PTHR11610:SF174">
    <property type="entry name" value="MIP30168P"/>
    <property type="match status" value="1"/>
</dbReference>
<evidence type="ECO:0000256" key="2">
    <source>
        <dbReference type="ARBA" id="ARBA00010701"/>
    </source>
</evidence>
<evidence type="ECO:0000256" key="3">
    <source>
        <dbReference type="ARBA" id="ARBA00022525"/>
    </source>
</evidence>
<feature type="chain" id="PRO_5011990300" description="Lipase domain-containing protein" evidence="5">
    <location>
        <begin position="17"/>
        <end position="675"/>
    </location>
</feature>
<keyword evidence="8" id="KW-1185">Reference proteome</keyword>
<dbReference type="PRINTS" id="PR00821">
    <property type="entry name" value="TAGLIPASE"/>
</dbReference>
<dbReference type="InterPro" id="IPR000734">
    <property type="entry name" value="TAG_lipase"/>
</dbReference>
<evidence type="ECO:0000313" key="7">
    <source>
        <dbReference type="EMBL" id="OWR45847.1"/>
    </source>
</evidence>
<dbReference type="EMBL" id="AGBW02011969">
    <property type="protein sequence ID" value="OWR45847.1"/>
    <property type="molecule type" value="Genomic_DNA"/>
</dbReference>
<accession>A0A212EWK3</accession>
<comment type="similarity">
    <text evidence="2 4">Belongs to the AB hydrolase superfamily. Lipase family.</text>
</comment>
<keyword evidence="3" id="KW-0964">Secreted</keyword>
<dbReference type="GO" id="GO:0017171">
    <property type="term" value="F:serine hydrolase activity"/>
    <property type="evidence" value="ECO:0007669"/>
    <property type="project" value="TreeGrafter"/>
</dbReference>
<dbReference type="InterPro" id="IPR013818">
    <property type="entry name" value="Lipase"/>
</dbReference>
<dbReference type="InParanoid" id="A0A212EWK3"/>
<sequence>MRISMVILLIIKNILGILTLFSPNCVTPPMECPNDNITFWLYTRENSNNPVELKAMKPESLKTAPWVKGAPIKILIHGYTGHQNFSPNTEIRPAYLECCNYNIITVDYNKIALEPCYIEAARNTELVGMCTAQLIDEMVTNHGFRLTDIHIIGFSLGGQTAGFIANYLKAGKLPRISALDPALPLFATMDNRKKIDSGDADFVDVLHTNALSKGKLETCGHADFFANGGYTQPGCMQTENQTKSGCDHARAPMYFAESIITKTGFYATKCFSFIAYLLGWCDLISLNEQVLYGEYGLRNLSLVYVSIKDVVSNRQGRIQNATVLSGFAATTSNFGINSGLCPFQIFGYITQRKKPQSVRDLLKTGSCIPAPYRCPHPKMQYYLYTRTTQEKGELLNTLDNDSLTRSRFNTKHPTKVVVHGFGGGRNLSPSTDMRNAYFARGNYNIIIVDYGSLVKEPCLSQIEWAPRFAATCITQLVEYLQYHPKKAVPPEKIHTIGYSVGAHILGLVANHLSEGKLGRITGLDPTIFFYMGNNRSRDLDYTDAHFVDILHTGAGILGQWGPNGHADFYVNGGSSQPGCAHDTIFQTLSCDHTKVTPYFIESITSPVGFWAGPCPNLFSYLIGWCEPKDTEYVLMGEHVTHKARGVYYVTTNANPPYARGFPGKNRKLRSISPYS</sequence>
<dbReference type="eggNOG" id="ENOG502QVV6">
    <property type="taxonomic scope" value="Eukaryota"/>
</dbReference>
<proteinExistence type="inferred from homology"/>
<dbReference type="InterPro" id="IPR033906">
    <property type="entry name" value="Lipase_N"/>
</dbReference>
<dbReference type="GO" id="GO:0005615">
    <property type="term" value="C:extracellular space"/>
    <property type="evidence" value="ECO:0007669"/>
    <property type="project" value="TreeGrafter"/>
</dbReference>
<evidence type="ECO:0000256" key="1">
    <source>
        <dbReference type="ARBA" id="ARBA00004613"/>
    </source>
</evidence>
<dbReference type="GO" id="GO:0016042">
    <property type="term" value="P:lipid catabolic process"/>
    <property type="evidence" value="ECO:0007669"/>
    <property type="project" value="TreeGrafter"/>
</dbReference>
<organism evidence="7 8">
    <name type="scientific">Danaus plexippus plexippus</name>
    <dbReference type="NCBI Taxonomy" id="278856"/>
    <lineage>
        <taxon>Eukaryota</taxon>
        <taxon>Metazoa</taxon>
        <taxon>Ecdysozoa</taxon>
        <taxon>Arthropoda</taxon>
        <taxon>Hexapoda</taxon>
        <taxon>Insecta</taxon>
        <taxon>Pterygota</taxon>
        <taxon>Neoptera</taxon>
        <taxon>Endopterygota</taxon>
        <taxon>Lepidoptera</taxon>
        <taxon>Glossata</taxon>
        <taxon>Ditrysia</taxon>
        <taxon>Papilionoidea</taxon>
        <taxon>Nymphalidae</taxon>
        <taxon>Danainae</taxon>
        <taxon>Danaini</taxon>
        <taxon>Danaina</taxon>
        <taxon>Danaus</taxon>
        <taxon>Danaus</taxon>
    </lineage>
</organism>
<name>A0A212EWK3_DANPL</name>
<feature type="domain" description="Lipase" evidence="6">
    <location>
        <begin position="376"/>
        <end position="657"/>
    </location>
</feature>
<evidence type="ECO:0000256" key="4">
    <source>
        <dbReference type="RuleBase" id="RU004262"/>
    </source>
</evidence>
<dbReference type="Pfam" id="PF00151">
    <property type="entry name" value="Lipase"/>
    <property type="match status" value="2"/>
</dbReference>
<comment type="caution">
    <text evidence="7">The sequence shown here is derived from an EMBL/GenBank/DDBJ whole genome shotgun (WGS) entry which is preliminary data.</text>
</comment>
<dbReference type="Proteomes" id="UP000007151">
    <property type="component" value="Unassembled WGS sequence"/>
</dbReference>
<dbReference type="KEGG" id="dpl:KGM_208461"/>
<dbReference type="FunFam" id="3.40.50.1820:FF:000076">
    <property type="entry name" value="phospholipase A1"/>
    <property type="match status" value="2"/>
</dbReference>
<evidence type="ECO:0000313" key="8">
    <source>
        <dbReference type="Proteomes" id="UP000007151"/>
    </source>
</evidence>
<reference evidence="7 8" key="1">
    <citation type="journal article" date="2011" name="Cell">
        <title>The monarch butterfly genome yields insights into long-distance migration.</title>
        <authorList>
            <person name="Zhan S."/>
            <person name="Merlin C."/>
            <person name="Boore J.L."/>
            <person name="Reppert S.M."/>
        </authorList>
    </citation>
    <scope>NUCLEOTIDE SEQUENCE [LARGE SCALE GENOMIC DNA]</scope>
    <source>
        <strain evidence="7">F-2</strain>
    </source>
</reference>
<dbReference type="CDD" id="cd00707">
    <property type="entry name" value="Pancreat_lipase_like"/>
    <property type="match status" value="2"/>
</dbReference>
<dbReference type="Gene3D" id="3.40.50.1820">
    <property type="entry name" value="alpha/beta hydrolase"/>
    <property type="match status" value="2"/>
</dbReference>
<evidence type="ECO:0000256" key="5">
    <source>
        <dbReference type="SAM" id="SignalP"/>
    </source>
</evidence>
<comment type="subcellular location">
    <subcellularLocation>
        <location evidence="1">Secreted</location>
    </subcellularLocation>
</comment>
<evidence type="ECO:0000259" key="6">
    <source>
        <dbReference type="Pfam" id="PF00151"/>
    </source>
</evidence>